<organism evidence="1 2">
    <name type="scientific">Neocallimastix californiae</name>
    <dbReference type="NCBI Taxonomy" id="1754190"/>
    <lineage>
        <taxon>Eukaryota</taxon>
        <taxon>Fungi</taxon>
        <taxon>Fungi incertae sedis</taxon>
        <taxon>Chytridiomycota</taxon>
        <taxon>Chytridiomycota incertae sedis</taxon>
        <taxon>Neocallimastigomycetes</taxon>
        <taxon>Neocallimastigales</taxon>
        <taxon>Neocallimastigaceae</taxon>
        <taxon>Neocallimastix</taxon>
    </lineage>
</organism>
<comment type="caution">
    <text evidence="1">The sequence shown here is derived from an EMBL/GenBank/DDBJ whole genome shotgun (WGS) entry which is preliminary data.</text>
</comment>
<name>A0A1Y2BTJ5_9FUNG</name>
<accession>A0A1Y2BTJ5</accession>
<evidence type="ECO:0000313" key="1">
    <source>
        <dbReference type="EMBL" id="ORY38071.1"/>
    </source>
</evidence>
<dbReference type="EMBL" id="MCOG01000138">
    <property type="protein sequence ID" value="ORY38071.1"/>
    <property type="molecule type" value="Genomic_DNA"/>
</dbReference>
<evidence type="ECO:0000313" key="2">
    <source>
        <dbReference type="Proteomes" id="UP000193920"/>
    </source>
</evidence>
<gene>
    <name evidence="1" type="ORF">LY90DRAFT_510979</name>
</gene>
<dbReference type="OrthoDB" id="7478066at2759"/>
<keyword evidence="2" id="KW-1185">Reference proteome</keyword>
<dbReference type="Pfam" id="PF14223">
    <property type="entry name" value="Retrotran_gag_2"/>
    <property type="match status" value="1"/>
</dbReference>
<dbReference type="AlphaFoldDB" id="A0A1Y2BTJ5"/>
<protein>
    <submittedName>
        <fullName evidence="1">Uncharacterized protein</fullName>
    </submittedName>
</protein>
<proteinExistence type="predicted"/>
<dbReference type="Proteomes" id="UP000193920">
    <property type="component" value="Unassembled WGS sequence"/>
</dbReference>
<reference evidence="1 2" key="1">
    <citation type="submission" date="2016-08" db="EMBL/GenBank/DDBJ databases">
        <title>A Parts List for Fungal Cellulosomes Revealed by Comparative Genomics.</title>
        <authorList>
            <consortium name="DOE Joint Genome Institute"/>
            <person name="Haitjema C.H."/>
            <person name="Gilmore S.P."/>
            <person name="Henske J.K."/>
            <person name="Solomon K.V."/>
            <person name="De Groot R."/>
            <person name="Kuo A."/>
            <person name="Mondo S.J."/>
            <person name="Salamov A.A."/>
            <person name="Labutti K."/>
            <person name="Zhao Z."/>
            <person name="Chiniquy J."/>
            <person name="Barry K."/>
            <person name="Brewer H.M."/>
            <person name="Purvine S.O."/>
            <person name="Wright A.T."/>
            <person name="Boxma B."/>
            <person name="Van Alen T."/>
            <person name="Hackstein J.H."/>
            <person name="Baker S.E."/>
            <person name="Grigoriev I.V."/>
            <person name="O'Malley M.A."/>
        </authorList>
    </citation>
    <scope>NUCLEOTIDE SEQUENCE [LARGE SCALE GENOMIC DNA]</scope>
    <source>
        <strain evidence="1 2">G1</strain>
    </source>
</reference>
<sequence length="160" mass="18320">MYTEFQLKQEVCLNKTNFNEWSFLIKNALMAKKVSDYVDKDLITPLEIQVNSPKICDADIYSNLSNQLKTAKSYDALAITIINSIVPMDALKHIKNLQTAFDIMTKLKEIYKGSKNADVYLLMNKLYSLKAKCINECKDVISEIKEIFSSLEKHRSILGN</sequence>